<evidence type="ECO:0000313" key="4">
    <source>
        <dbReference type="Proteomes" id="UP000243217"/>
    </source>
</evidence>
<dbReference type="Proteomes" id="UP000243217">
    <property type="component" value="Unassembled WGS sequence"/>
</dbReference>
<dbReference type="OrthoDB" id="65415at2759"/>
<protein>
    <recommendedName>
        <fullName evidence="5">PX domain-containing protein</fullName>
    </recommendedName>
</protein>
<feature type="compositionally biased region" description="Basic and acidic residues" evidence="2">
    <location>
        <begin position="796"/>
        <end position="810"/>
    </location>
</feature>
<comment type="caution">
    <text evidence="3">The sequence shown here is derived from an EMBL/GenBank/DDBJ whole genome shotgun (WGS) entry which is preliminary data.</text>
</comment>
<keyword evidence="1" id="KW-0175">Coiled coil</keyword>
<reference evidence="3 4" key="1">
    <citation type="journal article" date="2014" name="Genome Biol. Evol.">
        <title>The secreted proteins of Achlya hypogyna and Thraustotheca clavata identify the ancestral oomycete secretome and reveal gene acquisitions by horizontal gene transfer.</title>
        <authorList>
            <person name="Misner I."/>
            <person name="Blouin N."/>
            <person name="Leonard G."/>
            <person name="Richards T.A."/>
            <person name="Lane C.E."/>
        </authorList>
    </citation>
    <scope>NUCLEOTIDE SEQUENCE [LARGE SCALE GENOMIC DNA]</scope>
    <source>
        <strain evidence="3 4">ATCC 34112</strain>
    </source>
</reference>
<accession>A0A1V9ZER4</accession>
<dbReference type="EMBL" id="JNBS01001967">
    <property type="protein sequence ID" value="OQR96494.1"/>
    <property type="molecule type" value="Genomic_DNA"/>
</dbReference>
<dbReference type="SUPFAM" id="SSF64268">
    <property type="entry name" value="PX domain"/>
    <property type="match status" value="1"/>
</dbReference>
<dbReference type="CDD" id="cd06093">
    <property type="entry name" value="PX_domain"/>
    <property type="match status" value="1"/>
</dbReference>
<sequence>MYKQFTGHRSSSLPVWDAGKKETSVKEHYRDGRMKQDKKSIEKKRATTIDYEMTVGDEVALAYQEASTTMELPQPYVMQTNKNFIMVENCTQLTELLSTAPIRIQELGYYRTPDGFDMYVFECSLGAHLIEKRSWKIHRRYRNFDFFLSQLNALAPSMRFPSLSGSYLHMFRAKHCKDRLVELQAWLEKIVGILQSSQGLQSLPVIAKSNPNAKLFVLLCSFLFAGANTPYISPTVPTFALPAFAWSKQQVTVRLSQTPLYPSKVRSSVETDVGIGLRLAPFKKAKEEATVVFRGALVQAFLREQHECDLQHIRIGSQLIHINGVSVEEEEFQTILFHLRSMARPMQLTFSFDPRPYHLMDVPNRDRFSSLATSEHANSIYMDGGSIDVTEPLTPMHVFENVITETFGRKRSNLIKLSEDEVDENQEEEVESWDDIGGYVMDTISNGYFFSKVYAPKKATDTAFTMGIWTTSTGPMSIQFTGCKLRGKDAVYLSAAPMAFGAPLVHSKLKKPERQLERGMVLISINRESTFGRTFKEVMKMLEQASQPTTLSFRWFNEYSLFLGPNLDVVDQSSINRNIREDPTPTPTELNCLLEAQAKMFRSLQDALTENAGLRKDMQVVQESNRLLRENHDNSLAAYKQLSHANERLVERCQALQYALADVQLDVQQTEKERKAAESAAAAAIKSLEMYIEKAREDHKHFIKAHEARCIEECNKSIEVAKRAAAARTKKQVDDAVAALRNQKNAEIERLVEENAEEIEFLNQQLALWKHQVEVLTEADRRDHKKEAAKMREEAILRDMEQLETQDRRAGSRVRSASGADDGKARKASQPKPPSVWDRVLDSMIGD</sequence>
<dbReference type="Gene3D" id="3.30.1520.10">
    <property type="entry name" value="Phox-like domain"/>
    <property type="match status" value="1"/>
</dbReference>
<organism evidence="3 4">
    <name type="scientific">Thraustotheca clavata</name>
    <dbReference type="NCBI Taxonomy" id="74557"/>
    <lineage>
        <taxon>Eukaryota</taxon>
        <taxon>Sar</taxon>
        <taxon>Stramenopiles</taxon>
        <taxon>Oomycota</taxon>
        <taxon>Saprolegniomycetes</taxon>
        <taxon>Saprolegniales</taxon>
        <taxon>Achlyaceae</taxon>
        <taxon>Thraustotheca</taxon>
    </lineage>
</organism>
<feature type="region of interest" description="Disordered" evidence="2">
    <location>
        <begin position="796"/>
        <end position="847"/>
    </location>
</feature>
<evidence type="ECO:0000256" key="1">
    <source>
        <dbReference type="SAM" id="Coils"/>
    </source>
</evidence>
<proteinExistence type="predicted"/>
<dbReference type="AlphaFoldDB" id="A0A1V9ZER4"/>
<feature type="coiled-coil region" evidence="1">
    <location>
        <begin position="653"/>
        <end position="687"/>
    </location>
</feature>
<name>A0A1V9ZER4_9STRA</name>
<evidence type="ECO:0000313" key="3">
    <source>
        <dbReference type="EMBL" id="OQR96494.1"/>
    </source>
</evidence>
<dbReference type="GO" id="GO:0035091">
    <property type="term" value="F:phosphatidylinositol binding"/>
    <property type="evidence" value="ECO:0007669"/>
    <property type="project" value="InterPro"/>
</dbReference>
<evidence type="ECO:0000256" key="2">
    <source>
        <dbReference type="SAM" id="MobiDB-lite"/>
    </source>
</evidence>
<evidence type="ECO:0008006" key="5">
    <source>
        <dbReference type="Google" id="ProtNLM"/>
    </source>
</evidence>
<dbReference type="InterPro" id="IPR036871">
    <property type="entry name" value="PX_dom_sf"/>
</dbReference>
<keyword evidence="4" id="KW-1185">Reference proteome</keyword>
<gene>
    <name evidence="3" type="ORF">THRCLA_07262</name>
</gene>